<keyword evidence="6" id="KW-1185">Reference proteome</keyword>
<dbReference type="InterPro" id="IPR027417">
    <property type="entry name" value="P-loop_NTPase"/>
</dbReference>
<keyword evidence="4" id="KW-0460">Magnesium</keyword>
<feature type="binding site" evidence="3">
    <location>
        <position position="73"/>
    </location>
    <ligand>
        <name>GTP</name>
        <dbReference type="ChEBI" id="CHEBI:37565"/>
    </ligand>
</feature>
<protein>
    <recommendedName>
        <fullName evidence="7">ADP-ribosylation factor</fullName>
    </recommendedName>
</protein>
<proteinExistence type="predicted"/>
<feature type="binding site" evidence="3">
    <location>
        <begin position="27"/>
        <end position="34"/>
    </location>
    <ligand>
        <name>GTP</name>
        <dbReference type="ChEBI" id="CHEBI:37565"/>
    </ligand>
</feature>
<dbReference type="Pfam" id="PF00025">
    <property type="entry name" value="Arf"/>
    <property type="match status" value="1"/>
</dbReference>
<dbReference type="SUPFAM" id="SSF52540">
    <property type="entry name" value="P-loop containing nucleoside triphosphate hydrolases"/>
    <property type="match status" value="1"/>
</dbReference>
<evidence type="ECO:0000313" key="5">
    <source>
        <dbReference type="EMBL" id="CAG9312015.1"/>
    </source>
</evidence>
<comment type="caution">
    <text evidence="5">The sequence shown here is derived from an EMBL/GenBank/DDBJ whole genome shotgun (WGS) entry which is preliminary data.</text>
</comment>
<evidence type="ECO:0000256" key="2">
    <source>
        <dbReference type="ARBA" id="ARBA00023134"/>
    </source>
</evidence>
<dbReference type="GO" id="GO:0003924">
    <property type="term" value="F:GTPase activity"/>
    <property type="evidence" value="ECO:0007669"/>
    <property type="project" value="InterPro"/>
</dbReference>
<evidence type="ECO:0000313" key="6">
    <source>
        <dbReference type="Proteomes" id="UP001162131"/>
    </source>
</evidence>
<keyword evidence="4" id="KW-0479">Metal-binding</keyword>
<dbReference type="Proteomes" id="UP001162131">
    <property type="component" value="Unassembled WGS sequence"/>
</dbReference>
<dbReference type="AlphaFoldDB" id="A0AAU9IDN9"/>
<evidence type="ECO:0000256" key="1">
    <source>
        <dbReference type="ARBA" id="ARBA00022741"/>
    </source>
</evidence>
<dbReference type="InterPro" id="IPR006689">
    <property type="entry name" value="Small_GTPase_ARF/SAR"/>
</dbReference>
<accession>A0AAU9IDN9</accession>
<dbReference type="GO" id="GO:0005525">
    <property type="term" value="F:GTP binding"/>
    <property type="evidence" value="ECO:0007669"/>
    <property type="project" value="UniProtKB-KW"/>
</dbReference>
<gene>
    <name evidence="5" type="ORF">BSTOLATCC_MIC5273</name>
</gene>
<feature type="binding site" evidence="4">
    <location>
        <position position="34"/>
    </location>
    <ligand>
        <name>Mg(2+)</name>
        <dbReference type="ChEBI" id="CHEBI:18420"/>
    </ligand>
</feature>
<name>A0AAU9IDN9_9CILI</name>
<evidence type="ECO:0008006" key="7">
    <source>
        <dbReference type="Google" id="ProtNLM"/>
    </source>
</evidence>
<evidence type="ECO:0000256" key="4">
    <source>
        <dbReference type="PIRSR" id="PIRSR606689-2"/>
    </source>
</evidence>
<reference evidence="5" key="1">
    <citation type="submission" date="2021-09" db="EMBL/GenBank/DDBJ databases">
        <authorList>
            <consortium name="AG Swart"/>
            <person name="Singh M."/>
            <person name="Singh A."/>
            <person name="Seah K."/>
            <person name="Emmerich C."/>
        </authorList>
    </citation>
    <scope>NUCLEOTIDE SEQUENCE</scope>
    <source>
        <strain evidence="5">ATCC30299</strain>
    </source>
</reference>
<dbReference type="Gene3D" id="3.40.50.300">
    <property type="entry name" value="P-loop containing nucleotide triphosphate hydrolases"/>
    <property type="match status" value="1"/>
</dbReference>
<keyword evidence="1 3" id="KW-0547">Nucleotide-binding</keyword>
<keyword evidence="2 3" id="KW-0342">GTP-binding</keyword>
<dbReference type="EMBL" id="CAJZBQ010000005">
    <property type="protein sequence ID" value="CAG9312015.1"/>
    <property type="molecule type" value="Genomic_DNA"/>
</dbReference>
<organism evidence="5 6">
    <name type="scientific">Blepharisma stoltei</name>
    <dbReference type="NCBI Taxonomy" id="1481888"/>
    <lineage>
        <taxon>Eukaryota</taxon>
        <taxon>Sar</taxon>
        <taxon>Alveolata</taxon>
        <taxon>Ciliophora</taxon>
        <taxon>Postciliodesmatophora</taxon>
        <taxon>Heterotrichea</taxon>
        <taxon>Heterotrichida</taxon>
        <taxon>Blepharismidae</taxon>
        <taxon>Blepharisma</taxon>
    </lineage>
</organism>
<dbReference type="GO" id="GO:0046872">
    <property type="term" value="F:metal ion binding"/>
    <property type="evidence" value="ECO:0007669"/>
    <property type="project" value="UniProtKB-KW"/>
</dbReference>
<sequence length="106" mass="12327">MGISSSNPLASFKKFSRERGVKLFVAGLDAAGKTSMMYKLKNFQQNSAEFEHGFYYENIWIKNIYFINVDVGGAMRFKEIFQLSYQENIKGIILLWIRVTEIELRT</sequence>
<evidence type="ECO:0000256" key="3">
    <source>
        <dbReference type="PIRSR" id="PIRSR606689-1"/>
    </source>
</evidence>